<reference evidence="1 2" key="1">
    <citation type="submission" date="2007-01" db="EMBL/GenBank/DDBJ databases">
        <authorList>
            <person name="Haygood M."/>
            <person name="Podell S."/>
            <person name="Anderson C."/>
            <person name="Hopkinson B."/>
            <person name="Roe K."/>
            <person name="Barbeau K."/>
            <person name="Gaasterland T."/>
            <person name="Ferriera S."/>
            <person name="Johnson J."/>
            <person name="Kravitz S."/>
            <person name="Beeson K."/>
            <person name="Sutton G."/>
            <person name="Rogers Y.-H."/>
            <person name="Friedman R."/>
            <person name="Frazier M."/>
            <person name="Venter J.C."/>
        </authorList>
    </citation>
    <scope>NUCLEOTIDE SEQUENCE [LARGE SCALE GENOMIC DNA]</scope>
    <source>
        <strain evidence="1 2">ATCC 23134</strain>
    </source>
</reference>
<accession>A1ZD28</accession>
<keyword evidence="2" id="KW-1185">Reference proteome</keyword>
<organism evidence="1 2">
    <name type="scientific">Microscilla marina ATCC 23134</name>
    <dbReference type="NCBI Taxonomy" id="313606"/>
    <lineage>
        <taxon>Bacteria</taxon>
        <taxon>Pseudomonadati</taxon>
        <taxon>Bacteroidota</taxon>
        <taxon>Cytophagia</taxon>
        <taxon>Cytophagales</taxon>
        <taxon>Microscillaceae</taxon>
        <taxon>Microscilla</taxon>
    </lineage>
</organism>
<sequence>MANYLLLLTAKKSSQFWRKLQGNEASGGKLFLSIPTLEAGVLVLAKHLF</sequence>
<comment type="caution">
    <text evidence="1">The sequence shown here is derived from an EMBL/GenBank/DDBJ whole genome shotgun (WGS) entry which is preliminary data.</text>
</comment>
<proteinExistence type="predicted"/>
<dbReference type="Proteomes" id="UP000004095">
    <property type="component" value="Unassembled WGS sequence"/>
</dbReference>
<name>A1ZD28_MICM2</name>
<gene>
    <name evidence="1" type="ORF">M23134_05073</name>
</gene>
<dbReference type="RefSeq" id="WP_002693274.1">
    <property type="nucleotide sequence ID" value="NZ_AAWS01000002.1"/>
</dbReference>
<protein>
    <submittedName>
        <fullName evidence="1">Uncharacterized protein</fullName>
    </submittedName>
</protein>
<dbReference type="EMBL" id="AAWS01000002">
    <property type="protein sequence ID" value="EAY31567.1"/>
    <property type="molecule type" value="Genomic_DNA"/>
</dbReference>
<evidence type="ECO:0000313" key="1">
    <source>
        <dbReference type="EMBL" id="EAY31567.1"/>
    </source>
</evidence>
<dbReference type="AlphaFoldDB" id="A1ZD28"/>
<evidence type="ECO:0000313" key="2">
    <source>
        <dbReference type="Proteomes" id="UP000004095"/>
    </source>
</evidence>